<keyword evidence="2 6" id="KW-0963">Cytoplasm</keyword>
<evidence type="ECO:0000256" key="5">
    <source>
        <dbReference type="ARBA" id="ARBA00022691"/>
    </source>
</evidence>
<comment type="similarity">
    <text evidence="1 6">Belongs to the methyltransferase superfamily. PrmA family.</text>
</comment>
<dbReference type="Pfam" id="PF06325">
    <property type="entry name" value="PrmA"/>
    <property type="match status" value="1"/>
</dbReference>
<protein>
    <recommendedName>
        <fullName evidence="6">Ribosomal protein L11 methyltransferase</fullName>
        <shortName evidence="6">L11 Mtase</shortName>
        <ecNumber evidence="6">2.1.1.-</ecNumber>
    </recommendedName>
</protein>
<dbReference type="CDD" id="cd02440">
    <property type="entry name" value="AdoMet_MTases"/>
    <property type="match status" value="1"/>
</dbReference>
<dbReference type="GO" id="GO:0032259">
    <property type="term" value="P:methylation"/>
    <property type="evidence" value="ECO:0007669"/>
    <property type="project" value="UniProtKB-KW"/>
</dbReference>
<accession>A0A8J7RYS2</accession>
<dbReference type="InterPro" id="IPR050078">
    <property type="entry name" value="Ribosomal_L11_MeTrfase_PrmA"/>
</dbReference>
<dbReference type="HAMAP" id="MF_00735">
    <property type="entry name" value="Methyltr_PrmA"/>
    <property type="match status" value="1"/>
</dbReference>
<sequence length="298" mass="31978">MPQIWKTELPLPDEATAEAFGAAVDGLVLGHAAFEIPDGAGPGGNPGSAKRWSLEFYTDGMPDWGFLGPRIALAAAECGIKEPKPHAAPLPEVDWVAENQKSFPPIRAGRFHVRQEFSTDRPPAGTVELIVNAGTAFGTGTHATTRGCLLMLDALLKRSRPVNALDLGCGTGILAMGLAWVTRRPVAASDIDPEAVRVAAENARLNRLGAYLRPVTAPGLRHPVLSRRAPYDLIIANILARPLVTLAPSITRATDGPVMLSGLLVEQEPMVLNAYRAQGLSLRDRRRIDGWSTLLLDR</sequence>
<keyword evidence="8" id="KW-1185">Reference proteome</keyword>
<dbReference type="AlphaFoldDB" id="A0A8J7RYS2"/>
<feature type="binding site" evidence="6">
    <location>
        <position position="145"/>
    </location>
    <ligand>
        <name>S-adenosyl-L-methionine</name>
        <dbReference type="ChEBI" id="CHEBI:59789"/>
    </ligand>
</feature>
<keyword evidence="5 6" id="KW-0949">S-adenosyl-L-methionine</keyword>
<comment type="subcellular location">
    <subcellularLocation>
        <location evidence="6">Cytoplasm</location>
    </subcellularLocation>
</comment>
<keyword evidence="3 6" id="KW-0489">Methyltransferase</keyword>
<evidence type="ECO:0000256" key="3">
    <source>
        <dbReference type="ARBA" id="ARBA00022603"/>
    </source>
</evidence>
<dbReference type="PANTHER" id="PTHR43648:SF1">
    <property type="entry name" value="ELECTRON TRANSFER FLAVOPROTEIN BETA SUBUNIT LYSINE METHYLTRANSFERASE"/>
    <property type="match status" value="1"/>
</dbReference>
<dbReference type="RefSeq" id="WP_210681625.1">
    <property type="nucleotide sequence ID" value="NZ_JAGMWN010000003.1"/>
</dbReference>
<name>A0A8J7RYS2_9PROT</name>
<keyword evidence="7" id="KW-0689">Ribosomal protein</keyword>
<evidence type="ECO:0000313" key="8">
    <source>
        <dbReference type="Proteomes" id="UP000672602"/>
    </source>
</evidence>
<gene>
    <name evidence="6" type="primary">prmA</name>
    <name evidence="7" type="ORF">KAJ83_08570</name>
</gene>
<dbReference type="Proteomes" id="UP000672602">
    <property type="component" value="Unassembled WGS sequence"/>
</dbReference>
<evidence type="ECO:0000256" key="4">
    <source>
        <dbReference type="ARBA" id="ARBA00022679"/>
    </source>
</evidence>
<evidence type="ECO:0000313" key="7">
    <source>
        <dbReference type="EMBL" id="MBP5857060.1"/>
    </source>
</evidence>
<dbReference type="GO" id="GO:0005737">
    <property type="term" value="C:cytoplasm"/>
    <property type="evidence" value="ECO:0007669"/>
    <property type="project" value="UniProtKB-SubCell"/>
</dbReference>
<dbReference type="GO" id="GO:0008276">
    <property type="term" value="F:protein methyltransferase activity"/>
    <property type="evidence" value="ECO:0007669"/>
    <property type="project" value="UniProtKB-UniRule"/>
</dbReference>
<dbReference type="SUPFAM" id="SSF53335">
    <property type="entry name" value="S-adenosyl-L-methionine-dependent methyltransferases"/>
    <property type="match status" value="1"/>
</dbReference>
<comment type="caution">
    <text evidence="7">The sequence shown here is derived from an EMBL/GenBank/DDBJ whole genome shotgun (WGS) entry which is preliminary data.</text>
</comment>
<dbReference type="InterPro" id="IPR004498">
    <property type="entry name" value="Ribosomal_PrmA_MeTrfase"/>
</dbReference>
<reference evidence="7" key="1">
    <citation type="submission" date="2021-04" db="EMBL/GenBank/DDBJ databases">
        <authorList>
            <person name="Zhang D.-C."/>
        </authorList>
    </citation>
    <scope>NUCLEOTIDE SEQUENCE</scope>
    <source>
        <strain evidence="7">CGMCC 1.15697</strain>
    </source>
</reference>
<dbReference type="GO" id="GO:0005840">
    <property type="term" value="C:ribosome"/>
    <property type="evidence" value="ECO:0007669"/>
    <property type="project" value="UniProtKB-KW"/>
</dbReference>
<dbReference type="InterPro" id="IPR029063">
    <property type="entry name" value="SAM-dependent_MTases_sf"/>
</dbReference>
<dbReference type="EMBL" id="JAGMWN010000003">
    <property type="protein sequence ID" value="MBP5857060.1"/>
    <property type="molecule type" value="Genomic_DNA"/>
</dbReference>
<organism evidence="7 8">
    <name type="scientific">Marivibrio halodurans</name>
    <dbReference type="NCBI Taxonomy" id="2039722"/>
    <lineage>
        <taxon>Bacteria</taxon>
        <taxon>Pseudomonadati</taxon>
        <taxon>Pseudomonadota</taxon>
        <taxon>Alphaproteobacteria</taxon>
        <taxon>Rhodospirillales</taxon>
        <taxon>Rhodospirillaceae</taxon>
        <taxon>Marivibrio</taxon>
    </lineage>
</organism>
<dbReference type="Gene3D" id="3.40.50.150">
    <property type="entry name" value="Vaccinia Virus protein VP39"/>
    <property type="match status" value="1"/>
</dbReference>
<dbReference type="EC" id="2.1.1.-" evidence="6"/>
<keyword evidence="4 6" id="KW-0808">Transferase</keyword>
<feature type="binding site" evidence="6">
    <location>
        <position position="237"/>
    </location>
    <ligand>
        <name>S-adenosyl-L-methionine</name>
        <dbReference type="ChEBI" id="CHEBI:59789"/>
    </ligand>
</feature>
<evidence type="ECO:0000256" key="1">
    <source>
        <dbReference type="ARBA" id="ARBA00009741"/>
    </source>
</evidence>
<comment type="catalytic activity">
    <reaction evidence="6">
        <text>L-lysyl-[protein] + 3 S-adenosyl-L-methionine = N(6),N(6),N(6)-trimethyl-L-lysyl-[protein] + 3 S-adenosyl-L-homocysteine + 3 H(+)</text>
        <dbReference type="Rhea" id="RHEA:54192"/>
        <dbReference type="Rhea" id="RHEA-COMP:9752"/>
        <dbReference type="Rhea" id="RHEA-COMP:13826"/>
        <dbReference type="ChEBI" id="CHEBI:15378"/>
        <dbReference type="ChEBI" id="CHEBI:29969"/>
        <dbReference type="ChEBI" id="CHEBI:57856"/>
        <dbReference type="ChEBI" id="CHEBI:59789"/>
        <dbReference type="ChEBI" id="CHEBI:61961"/>
    </reaction>
</comment>
<feature type="binding site" evidence="6">
    <location>
        <position position="168"/>
    </location>
    <ligand>
        <name>S-adenosyl-L-methionine</name>
        <dbReference type="ChEBI" id="CHEBI:59789"/>
    </ligand>
</feature>
<comment type="function">
    <text evidence="6">Methylates ribosomal protein L11.</text>
</comment>
<evidence type="ECO:0000256" key="6">
    <source>
        <dbReference type="HAMAP-Rule" id="MF_00735"/>
    </source>
</evidence>
<keyword evidence="7" id="KW-0687">Ribonucleoprotein</keyword>
<dbReference type="PANTHER" id="PTHR43648">
    <property type="entry name" value="ELECTRON TRANSFER FLAVOPROTEIN BETA SUBUNIT LYSINE METHYLTRANSFERASE"/>
    <property type="match status" value="1"/>
</dbReference>
<evidence type="ECO:0000256" key="2">
    <source>
        <dbReference type="ARBA" id="ARBA00022490"/>
    </source>
</evidence>
<proteinExistence type="inferred from homology"/>
<feature type="binding site" evidence="6">
    <location>
        <position position="190"/>
    </location>
    <ligand>
        <name>S-adenosyl-L-methionine</name>
        <dbReference type="ChEBI" id="CHEBI:59789"/>
    </ligand>
</feature>